<dbReference type="AlphaFoldDB" id="A0A430ASE1"/>
<proteinExistence type="predicted"/>
<dbReference type="GO" id="GO:0008236">
    <property type="term" value="F:serine-type peptidase activity"/>
    <property type="evidence" value="ECO:0007669"/>
    <property type="project" value="InterPro"/>
</dbReference>
<keyword evidence="4" id="KW-1185">Reference proteome</keyword>
<dbReference type="Gene3D" id="3.40.50.1820">
    <property type="entry name" value="alpha/beta hydrolase"/>
    <property type="match status" value="1"/>
</dbReference>
<evidence type="ECO:0000313" key="4">
    <source>
        <dbReference type="Proteomes" id="UP000286773"/>
    </source>
</evidence>
<name>A0A430ASE1_9ENTE</name>
<comment type="caution">
    <text evidence="3">The sequence shown here is derived from an EMBL/GenBank/DDBJ whole genome shotgun (WGS) entry which is preliminary data.</text>
</comment>
<dbReference type="PANTHER" id="PTHR22946:SF9">
    <property type="entry name" value="POLYKETIDE TRANSFERASE AF380"/>
    <property type="match status" value="1"/>
</dbReference>
<organism evidence="3 4">
    <name type="scientific">Vagococcus acidifermentans</name>
    <dbReference type="NCBI Taxonomy" id="564710"/>
    <lineage>
        <taxon>Bacteria</taxon>
        <taxon>Bacillati</taxon>
        <taxon>Bacillota</taxon>
        <taxon>Bacilli</taxon>
        <taxon>Lactobacillales</taxon>
        <taxon>Enterococcaceae</taxon>
        <taxon>Vagococcus</taxon>
    </lineage>
</organism>
<dbReference type="SUPFAM" id="SSF53474">
    <property type="entry name" value="alpha/beta-Hydrolases"/>
    <property type="match status" value="1"/>
</dbReference>
<keyword evidence="1" id="KW-0378">Hydrolase</keyword>
<protein>
    <recommendedName>
        <fullName evidence="2">Peptidase S9 prolyl oligopeptidase catalytic domain-containing protein</fullName>
    </recommendedName>
</protein>
<dbReference type="EMBL" id="NGKC01000010">
    <property type="protein sequence ID" value="RSU10974.1"/>
    <property type="molecule type" value="Genomic_DNA"/>
</dbReference>
<dbReference type="OrthoDB" id="31158at2"/>
<evidence type="ECO:0000256" key="1">
    <source>
        <dbReference type="ARBA" id="ARBA00022801"/>
    </source>
</evidence>
<dbReference type="GO" id="GO:0052689">
    <property type="term" value="F:carboxylic ester hydrolase activity"/>
    <property type="evidence" value="ECO:0007669"/>
    <property type="project" value="UniProtKB-ARBA"/>
</dbReference>
<dbReference type="GO" id="GO:0006508">
    <property type="term" value="P:proteolysis"/>
    <property type="evidence" value="ECO:0007669"/>
    <property type="project" value="InterPro"/>
</dbReference>
<gene>
    <name evidence="3" type="ORF">CBF27_09785</name>
</gene>
<dbReference type="Pfam" id="PF00326">
    <property type="entry name" value="Peptidase_S9"/>
    <property type="match status" value="1"/>
</dbReference>
<evidence type="ECO:0000259" key="2">
    <source>
        <dbReference type="Pfam" id="PF00326"/>
    </source>
</evidence>
<dbReference type="InterPro" id="IPR050261">
    <property type="entry name" value="FrsA_esterase"/>
</dbReference>
<reference evidence="3 4" key="1">
    <citation type="submission" date="2017-05" db="EMBL/GenBank/DDBJ databases">
        <title>Vagococcus spp. assemblies.</title>
        <authorList>
            <person name="Gulvik C.A."/>
        </authorList>
    </citation>
    <scope>NUCLEOTIDE SEQUENCE [LARGE SCALE GENOMIC DNA]</scope>
    <source>
        <strain evidence="3 4">LMG 24798</strain>
    </source>
</reference>
<sequence>MLTIRKRTIIGIPLLEVVPEDVQNDPLPLVIYYHGWQTSKELALTPARKIAGHNIRVILPDAMYHGERQCGPISSIPSFTFWSTLQYNLLEFESLVNYFDKNGMIADGKLGAGGYSMGGITTAALLKNHPEITAGVILMGTPKLTAFRRLLISYITEHAVYAPKELEQLLGWLDFFDLSQAPEALTGRPLYFWHGTNDEKVPYADAFDFYQSYKDHWFGQNMVFHTGDGKRHLITPDIMAESAHFLAEHLS</sequence>
<dbReference type="InterPro" id="IPR001375">
    <property type="entry name" value="Peptidase_S9_cat"/>
</dbReference>
<evidence type="ECO:0000313" key="3">
    <source>
        <dbReference type="EMBL" id="RSU10974.1"/>
    </source>
</evidence>
<feature type="domain" description="Peptidase S9 prolyl oligopeptidase catalytic" evidence="2">
    <location>
        <begin position="92"/>
        <end position="241"/>
    </location>
</feature>
<dbReference type="PANTHER" id="PTHR22946">
    <property type="entry name" value="DIENELACTONE HYDROLASE DOMAIN-CONTAINING PROTEIN-RELATED"/>
    <property type="match status" value="1"/>
</dbReference>
<dbReference type="InterPro" id="IPR029058">
    <property type="entry name" value="AB_hydrolase_fold"/>
</dbReference>
<accession>A0A430ASE1</accession>
<dbReference type="RefSeq" id="WP_126814122.1">
    <property type="nucleotide sequence ID" value="NZ_NGKC01000010.1"/>
</dbReference>
<dbReference type="Proteomes" id="UP000286773">
    <property type="component" value="Unassembled WGS sequence"/>
</dbReference>